<proteinExistence type="predicted"/>
<sequence length="48" mass="4622">MAVRTGTTTAGDEAEVPARADLLHAVRAAADGPAGRGAAVRGPPADGP</sequence>
<evidence type="ECO:0000256" key="1">
    <source>
        <dbReference type="SAM" id="MobiDB-lite"/>
    </source>
</evidence>
<gene>
    <name evidence="2" type="ORF">GCM10010406_45720</name>
</gene>
<protein>
    <submittedName>
        <fullName evidence="2">Uncharacterized protein</fullName>
    </submittedName>
</protein>
<dbReference type="RefSeq" id="WP_344385143.1">
    <property type="nucleotide sequence ID" value="NZ_BAAATA010000034.1"/>
</dbReference>
<evidence type="ECO:0000313" key="2">
    <source>
        <dbReference type="EMBL" id="GAA2503975.1"/>
    </source>
</evidence>
<comment type="caution">
    <text evidence="2">The sequence shown here is derived from an EMBL/GenBank/DDBJ whole genome shotgun (WGS) entry which is preliminary data.</text>
</comment>
<accession>A0ABP5ZVE1</accession>
<feature type="region of interest" description="Disordered" evidence="1">
    <location>
        <begin position="29"/>
        <end position="48"/>
    </location>
</feature>
<reference evidence="3" key="1">
    <citation type="journal article" date="2019" name="Int. J. Syst. Evol. Microbiol.">
        <title>The Global Catalogue of Microorganisms (GCM) 10K type strain sequencing project: providing services to taxonomists for standard genome sequencing and annotation.</title>
        <authorList>
            <consortium name="The Broad Institute Genomics Platform"/>
            <consortium name="The Broad Institute Genome Sequencing Center for Infectious Disease"/>
            <person name="Wu L."/>
            <person name="Ma J."/>
        </authorList>
    </citation>
    <scope>NUCLEOTIDE SEQUENCE [LARGE SCALE GENOMIC DNA]</scope>
    <source>
        <strain evidence="3">JCM 6307</strain>
    </source>
</reference>
<evidence type="ECO:0000313" key="3">
    <source>
        <dbReference type="Proteomes" id="UP001501358"/>
    </source>
</evidence>
<organism evidence="2 3">
    <name type="scientific">Streptomyces thermolineatus</name>
    <dbReference type="NCBI Taxonomy" id="44033"/>
    <lineage>
        <taxon>Bacteria</taxon>
        <taxon>Bacillati</taxon>
        <taxon>Actinomycetota</taxon>
        <taxon>Actinomycetes</taxon>
        <taxon>Kitasatosporales</taxon>
        <taxon>Streptomycetaceae</taxon>
        <taxon>Streptomyces</taxon>
    </lineage>
</organism>
<keyword evidence="3" id="KW-1185">Reference proteome</keyword>
<dbReference type="EMBL" id="BAAATA010000034">
    <property type="protein sequence ID" value="GAA2503975.1"/>
    <property type="molecule type" value="Genomic_DNA"/>
</dbReference>
<dbReference type="Proteomes" id="UP001501358">
    <property type="component" value="Unassembled WGS sequence"/>
</dbReference>
<name>A0ABP5ZVE1_9ACTN</name>